<feature type="transmembrane region" description="Helical" evidence="1">
    <location>
        <begin position="12"/>
        <end position="31"/>
    </location>
</feature>
<proteinExistence type="predicted"/>
<gene>
    <name evidence="2" type="ORF">DK389_26005</name>
</gene>
<dbReference type="RefSeq" id="WP_109894027.1">
    <property type="nucleotide sequence ID" value="NZ_CP029550.1"/>
</dbReference>
<protein>
    <submittedName>
        <fullName evidence="2">Uncharacterized protein</fullName>
    </submittedName>
</protein>
<keyword evidence="1" id="KW-1133">Transmembrane helix</keyword>
<accession>A0A2U8WBA7</accession>
<keyword evidence="3" id="KW-1185">Reference proteome</keyword>
<reference evidence="3" key="1">
    <citation type="submission" date="2018-05" db="EMBL/GenBank/DDBJ databases">
        <title>Complete Genome Sequence of Methylobacterium sp. 17SD2-17.</title>
        <authorList>
            <person name="Srinivasan S."/>
        </authorList>
    </citation>
    <scope>NUCLEOTIDE SEQUENCE [LARGE SCALE GENOMIC DNA]</scope>
    <source>
        <strain evidence="3">17SD2-17</strain>
    </source>
</reference>
<evidence type="ECO:0000256" key="1">
    <source>
        <dbReference type="SAM" id="Phobius"/>
    </source>
</evidence>
<keyword evidence="1" id="KW-0812">Transmembrane</keyword>
<dbReference type="EMBL" id="CP029550">
    <property type="protein sequence ID" value="AWN43329.1"/>
    <property type="molecule type" value="Genomic_DNA"/>
</dbReference>
<dbReference type="Proteomes" id="UP000245926">
    <property type="component" value="Chromosome"/>
</dbReference>
<name>A0A2U8WBA7_9HYPH</name>
<dbReference type="AlphaFoldDB" id="A0A2U8WBA7"/>
<dbReference type="KEGG" id="mets:DK389_26005"/>
<evidence type="ECO:0000313" key="2">
    <source>
        <dbReference type="EMBL" id="AWN43329.1"/>
    </source>
</evidence>
<dbReference type="OrthoDB" id="9924704at2"/>
<evidence type="ECO:0000313" key="3">
    <source>
        <dbReference type="Proteomes" id="UP000245926"/>
    </source>
</evidence>
<sequence>MTNRIALPIRLLWCPLALGLAVLALGVAWLIRPRGLDFDSENFLSSALGAIGVLMALSALPRRDEEA</sequence>
<keyword evidence="1" id="KW-0472">Membrane</keyword>
<feature type="transmembrane region" description="Helical" evidence="1">
    <location>
        <begin position="43"/>
        <end position="60"/>
    </location>
</feature>
<organism evidence="2 3">
    <name type="scientific">Methylobacterium durans</name>
    <dbReference type="NCBI Taxonomy" id="2202825"/>
    <lineage>
        <taxon>Bacteria</taxon>
        <taxon>Pseudomonadati</taxon>
        <taxon>Pseudomonadota</taxon>
        <taxon>Alphaproteobacteria</taxon>
        <taxon>Hyphomicrobiales</taxon>
        <taxon>Methylobacteriaceae</taxon>
        <taxon>Methylobacterium</taxon>
    </lineage>
</organism>